<evidence type="ECO:0000259" key="4">
    <source>
        <dbReference type="Pfam" id="PF23585"/>
    </source>
</evidence>
<reference evidence="5" key="1">
    <citation type="submission" date="2022-12" db="EMBL/GenBank/DDBJ databases">
        <authorList>
            <person name="Petersen C."/>
        </authorList>
    </citation>
    <scope>NUCLEOTIDE SEQUENCE</scope>
    <source>
        <strain evidence="5">IBT 29677</strain>
    </source>
</reference>
<feature type="domain" description="DUF7137" evidence="4">
    <location>
        <begin position="111"/>
        <end position="241"/>
    </location>
</feature>
<organism evidence="5 6">
    <name type="scientific">Penicillium cosmopolitanum</name>
    <dbReference type="NCBI Taxonomy" id="1131564"/>
    <lineage>
        <taxon>Eukaryota</taxon>
        <taxon>Fungi</taxon>
        <taxon>Dikarya</taxon>
        <taxon>Ascomycota</taxon>
        <taxon>Pezizomycotina</taxon>
        <taxon>Eurotiomycetes</taxon>
        <taxon>Eurotiomycetidae</taxon>
        <taxon>Eurotiales</taxon>
        <taxon>Aspergillaceae</taxon>
        <taxon>Penicillium</taxon>
    </lineage>
</organism>
<evidence type="ECO:0000313" key="6">
    <source>
        <dbReference type="Proteomes" id="UP001147747"/>
    </source>
</evidence>
<dbReference type="PANTHER" id="PTHR42028">
    <property type="entry name" value="CHROMOSOME 1, WHOLE GENOME SHOTGUN SEQUENCE"/>
    <property type="match status" value="1"/>
</dbReference>
<dbReference type="Pfam" id="PF23585">
    <property type="entry name" value="DUF7137"/>
    <property type="match status" value="1"/>
</dbReference>
<dbReference type="PANTHER" id="PTHR42028:SF1">
    <property type="entry name" value="YALI0E30657P"/>
    <property type="match status" value="1"/>
</dbReference>
<evidence type="ECO:0000256" key="3">
    <source>
        <dbReference type="SAM" id="SignalP"/>
    </source>
</evidence>
<dbReference type="OrthoDB" id="2435509at2759"/>
<keyword evidence="2" id="KW-0812">Transmembrane</keyword>
<proteinExistence type="predicted"/>
<evidence type="ECO:0000256" key="1">
    <source>
        <dbReference type="SAM" id="MobiDB-lite"/>
    </source>
</evidence>
<evidence type="ECO:0000313" key="5">
    <source>
        <dbReference type="EMBL" id="KAJ5408950.1"/>
    </source>
</evidence>
<feature type="transmembrane region" description="Helical" evidence="2">
    <location>
        <begin position="256"/>
        <end position="278"/>
    </location>
</feature>
<dbReference type="Proteomes" id="UP001147747">
    <property type="component" value="Unassembled WGS sequence"/>
</dbReference>
<dbReference type="AlphaFoldDB" id="A0A9W9W9K1"/>
<protein>
    <recommendedName>
        <fullName evidence="4">DUF7137 domain-containing protein</fullName>
    </recommendedName>
</protein>
<comment type="caution">
    <text evidence="5">The sequence shown here is derived from an EMBL/GenBank/DDBJ whole genome shotgun (WGS) entry which is preliminary data.</text>
</comment>
<name>A0A9W9W9K1_9EURO</name>
<dbReference type="RefSeq" id="XP_056493265.1">
    <property type="nucleotide sequence ID" value="XM_056627470.1"/>
</dbReference>
<dbReference type="InterPro" id="IPR055561">
    <property type="entry name" value="DUF7137"/>
</dbReference>
<dbReference type="EMBL" id="JAPZBU010000004">
    <property type="protein sequence ID" value="KAJ5408950.1"/>
    <property type="molecule type" value="Genomic_DNA"/>
</dbReference>
<feature type="compositionally biased region" description="Low complexity" evidence="1">
    <location>
        <begin position="72"/>
        <end position="91"/>
    </location>
</feature>
<keyword evidence="2" id="KW-0472">Membrane</keyword>
<reference evidence="5" key="2">
    <citation type="journal article" date="2023" name="IMA Fungus">
        <title>Comparative genomic study of the Penicillium genus elucidates a diverse pangenome and 15 lateral gene transfer events.</title>
        <authorList>
            <person name="Petersen C."/>
            <person name="Sorensen T."/>
            <person name="Nielsen M.R."/>
            <person name="Sondergaard T.E."/>
            <person name="Sorensen J.L."/>
            <person name="Fitzpatrick D.A."/>
            <person name="Frisvad J.C."/>
            <person name="Nielsen K.L."/>
        </authorList>
    </citation>
    <scope>NUCLEOTIDE SEQUENCE</scope>
    <source>
        <strain evidence="5">IBT 29677</strain>
    </source>
</reference>
<evidence type="ECO:0000256" key="2">
    <source>
        <dbReference type="SAM" id="Phobius"/>
    </source>
</evidence>
<feature type="chain" id="PRO_5040761864" description="DUF7137 domain-containing protein" evidence="3">
    <location>
        <begin position="22"/>
        <end position="279"/>
    </location>
</feature>
<feature type="region of interest" description="Disordered" evidence="1">
    <location>
        <begin position="36"/>
        <end position="101"/>
    </location>
</feature>
<sequence length="279" mass="29703">MRFFVFSVLCTLLLLGTLTSAWSWDNVAVARDSLNKRADQTTETSATETAHSTTASETTSATKTGKDEKTTNSDTTDTNTDTTTDSKSNTKTKSKSDKTTATTSISINPAAGAGGISMITPGSTSTTYFRIGENATFVWNYTSLSVTPSHVNVVASCSLNSATYTLTHNMTVKETGKVVWDTNATQTVPLLSATYTLFVVDSEKELDDTASAGHLSSNIGYSFGMYLSQAYTPLNEFKCATCNGALSDVQRQGLKFAVGMAAITVVSFTWFVGGLGLFN</sequence>
<keyword evidence="6" id="KW-1185">Reference proteome</keyword>
<keyword evidence="2" id="KW-1133">Transmembrane helix</keyword>
<accession>A0A9W9W9K1</accession>
<feature type="signal peptide" evidence="3">
    <location>
        <begin position="1"/>
        <end position="21"/>
    </location>
</feature>
<dbReference type="GeneID" id="81366450"/>
<keyword evidence="3" id="KW-0732">Signal</keyword>
<gene>
    <name evidence="5" type="ORF">N7509_002833</name>
</gene>
<feature type="compositionally biased region" description="Low complexity" evidence="1">
    <location>
        <begin position="41"/>
        <end position="63"/>
    </location>
</feature>